<sequence length="312" mass="36492">MRLNKYISHNSKYSRREADALIEAGEVTVNKTKIENFSYDVKDDDQVSIRGLHVKPKTELTMIVYNKPKGTLVTQKDDRGRTTIFHKLPGKFRHFIPVGRLDFASEGLLLLTDSPRVAEVMMQSGLDRTYNIKIDKPFSPEMEEAMREGLYLDDARAGGHEKSKIYSMEFSPFVHYEVRGVSENFTKLRVTIAEGQNRELRRFFGHFEANVLDLKRVAFGGIELNNLPTNKTRYFTRREYDDTHKYLKMVKQIEAQEAKEEEDRIKAERLREKKKNQTEDQARRAKSAEEKRLKEAKQKNSNRNNPNKKKRD</sequence>
<dbReference type="SUPFAM" id="SSF55174">
    <property type="entry name" value="Alpha-L RNA-binding motif"/>
    <property type="match status" value="1"/>
</dbReference>
<dbReference type="EMBL" id="CACVAS010000063">
    <property type="protein sequence ID" value="CAA6813809.1"/>
    <property type="molecule type" value="Genomic_DNA"/>
</dbReference>
<dbReference type="PANTHER" id="PTHR47683:SF2">
    <property type="entry name" value="RNA-BINDING S4 DOMAIN-CONTAINING PROTEIN"/>
    <property type="match status" value="1"/>
</dbReference>
<keyword evidence="7" id="KW-0456">Lyase</keyword>
<feature type="region of interest" description="Disordered" evidence="5">
    <location>
        <begin position="257"/>
        <end position="312"/>
    </location>
</feature>
<name>A0A6S6STE2_9BACT</name>
<evidence type="ECO:0000256" key="2">
    <source>
        <dbReference type="ARBA" id="ARBA00023235"/>
    </source>
</evidence>
<feature type="compositionally biased region" description="Basic and acidic residues" evidence="5">
    <location>
        <begin position="257"/>
        <end position="298"/>
    </location>
</feature>
<dbReference type="InterPro" id="IPR006145">
    <property type="entry name" value="PsdUridine_synth_RsuA/RluA"/>
</dbReference>
<evidence type="ECO:0000259" key="6">
    <source>
        <dbReference type="SMART" id="SM00363"/>
    </source>
</evidence>
<dbReference type="GO" id="GO:0000455">
    <property type="term" value="P:enzyme-directed rRNA pseudouridine synthesis"/>
    <property type="evidence" value="ECO:0007669"/>
    <property type="project" value="UniProtKB-ARBA"/>
</dbReference>
<dbReference type="Gene3D" id="3.30.70.1560">
    <property type="entry name" value="Alpha-L RNA-binding motif"/>
    <property type="match status" value="1"/>
</dbReference>
<dbReference type="PROSITE" id="PS01149">
    <property type="entry name" value="PSI_RSU"/>
    <property type="match status" value="1"/>
</dbReference>
<comment type="similarity">
    <text evidence="1 4">Belongs to the pseudouridine synthase RsuA family.</text>
</comment>
<proteinExistence type="inferred from homology"/>
<dbReference type="PROSITE" id="PS50889">
    <property type="entry name" value="S4"/>
    <property type="match status" value="1"/>
</dbReference>
<protein>
    <recommendedName>
        <fullName evidence="4">Pseudouridine synthase</fullName>
        <ecNumber evidence="4">5.4.99.-</ecNumber>
    </recommendedName>
</protein>
<evidence type="ECO:0000256" key="4">
    <source>
        <dbReference type="RuleBase" id="RU003887"/>
    </source>
</evidence>
<evidence type="ECO:0000256" key="5">
    <source>
        <dbReference type="SAM" id="MobiDB-lite"/>
    </source>
</evidence>
<dbReference type="GO" id="GO:0003723">
    <property type="term" value="F:RNA binding"/>
    <property type="evidence" value="ECO:0007669"/>
    <property type="project" value="UniProtKB-KW"/>
</dbReference>
<dbReference type="InterPro" id="IPR020103">
    <property type="entry name" value="PsdUridine_synth_cat_dom_sf"/>
</dbReference>
<dbReference type="Gene3D" id="3.30.70.580">
    <property type="entry name" value="Pseudouridine synthase I, catalytic domain, N-terminal subdomain"/>
    <property type="match status" value="1"/>
</dbReference>
<accession>A0A6S6STE2</accession>
<reference evidence="7" key="1">
    <citation type="submission" date="2020-01" db="EMBL/GenBank/DDBJ databases">
        <authorList>
            <person name="Meier V. D."/>
            <person name="Meier V D."/>
        </authorList>
    </citation>
    <scope>NUCLEOTIDE SEQUENCE</scope>
    <source>
        <strain evidence="7">HLG_WM_MAG_01</strain>
    </source>
</reference>
<dbReference type="InterPro" id="IPR050343">
    <property type="entry name" value="RsuA_PseudoU_synthase"/>
</dbReference>
<dbReference type="InterPro" id="IPR020094">
    <property type="entry name" value="TruA/RsuA/RluB/E/F_N"/>
</dbReference>
<dbReference type="EC" id="5.4.99.-" evidence="4"/>
<organism evidence="7">
    <name type="scientific">uncultured Sulfurovum sp</name>
    <dbReference type="NCBI Taxonomy" id="269237"/>
    <lineage>
        <taxon>Bacteria</taxon>
        <taxon>Pseudomonadati</taxon>
        <taxon>Campylobacterota</taxon>
        <taxon>Epsilonproteobacteria</taxon>
        <taxon>Campylobacterales</taxon>
        <taxon>Sulfurovaceae</taxon>
        <taxon>Sulfurovum</taxon>
        <taxon>environmental samples</taxon>
    </lineage>
</organism>
<keyword evidence="3" id="KW-0694">RNA-binding</keyword>
<gene>
    <name evidence="7" type="ORF">HELGO_WM36612</name>
</gene>
<evidence type="ECO:0000256" key="3">
    <source>
        <dbReference type="PROSITE-ProRule" id="PRU00182"/>
    </source>
</evidence>
<dbReference type="SMART" id="SM00363">
    <property type="entry name" value="S4"/>
    <property type="match status" value="1"/>
</dbReference>
<dbReference type="InterPro" id="IPR000748">
    <property type="entry name" value="PsdUridine_synth_RsuA/RluB/E/F"/>
</dbReference>
<evidence type="ECO:0000313" key="7">
    <source>
        <dbReference type="EMBL" id="CAA6813809.1"/>
    </source>
</evidence>
<dbReference type="Pfam" id="PF00849">
    <property type="entry name" value="PseudoU_synth_2"/>
    <property type="match status" value="1"/>
</dbReference>
<dbReference type="InterPro" id="IPR042092">
    <property type="entry name" value="PsdUridine_s_RsuA/RluB/E/F_cat"/>
</dbReference>
<dbReference type="GO" id="GO:0016829">
    <property type="term" value="F:lyase activity"/>
    <property type="evidence" value="ECO:0007669"/>
    <property type="project" value="UniProtKB-KW"/>
</dbReference>
<dbReference type="InterPro" id="IPR018496">
    <property type="entry name" value="PsdUridine_synth_RsuA/RluB_CS"/>
</dbReference>
<dbReference type="SUPFAM" id="SSF55120">
    <property type="entry name" value="Pseudouridine synthase"/>
    <property type="match status" value="1"/>
</dbReference>
<feature type="domain" description="RNA-binding S4" evidence="6">
    <location>
        <begin position="1"/>
        <end position="60"/>
    </location>
</feature>
<dbReference type="AlphaFoldDB" id="A0A6S6STE2"/>
<dbReference type="NCBIfam" id="TIGR00093">
    <property type="entry name" value="pseudouridine synthase"/>
    <property type="match status" value="1"/>
</dbReference>
<dbReference type="Gene3D" id="3.10.290.10">
    <property type="entry name" value="RNA-binding S4 domain"/>
    <property type="match status" value="1"/>
</dbReference>
<dbReference type="Pfam" id="PF01479">
    <property type="entry name" value="S4"/>
    <property type="match status" value="1"/>
</dbReference>
<dbReference type="InterPro" id="IPR002942">
    <property type="entry name" value="S4_RNA-bd"/>
</dbReference>
<dbReference type="GO" id="GO:0120159">
    <property type="term" value="F:rRNA pseudouridine synthase activity"/>
    <property type="evidence" value="ECO:0007669"/>
    <property type="project" value="UniProtKB-ARBA"/>
</dbReference>
<evidence type="ECO:0000256" key="1">
    <source>
        <dbReference type="ARBA" id="ARBA00008348"/>
    </source>
</evidence>
<dbReference type="PANTHER" id="PTHR47683">
    <property type="entry name" value="PSEUDOURIDINE SYNTHASE FAMILY PROTEIN-RELATED"/>
    <property type="match status" value="1"/>
</dbReference>
<keyword evidence="2 4" id="KW-0413">Isomerase</keyword>
<dbReference type="InterPro" id="IPR036986">
    <property type="entry name" value="S4_RNA-bd_sf"/>
</dbReference>
<dbReference type="CDD" id="cd00165">
    <property type="entry name" value="S4"/>
    <property type="match status" value="1"/>
</dbReference>